<evidence type="ECO:0000259" key="4">
    <source>
        <dbReference type="Pfam" id="PF09972"/>
    </source>
</evidence>
<reference evidence="6 7" key="1">
    <citation type="submission" date="2019-03" db="EMBL/GenBank/DDBJ databases">
        <title>Genomic Encyclopedia of Type Strains, Phase IV (KMG-IV): sequencing the most valuable type-strain genomes for metagenomic binning, comparative biology and taxonomic classification.</title>
        <authorList>
            <person name="Goeker M."/>
        </authorList>
    </citation>
    <scope>NUCLEOTIDE SEQUENCE [LARGE SCALE GENOMIC DNA]</scope>
    <source>
        <strain evidence="6 7">DSM 25964</strain>
    </source>
</reference>
<feature type="signal peptide" evidence="3">
    <location>
        <begin position="1"/>
        <end position="32"/>
    </location>
</feature>
<feature type="domain" description="Predicted membrane protein YciQ-like C-terminal" evidence="5">
    <location>
        <begin position="284"/>
        <end position="569"/>
    </location>
</feature>
<feature type="transmembrane region" description="Helical" evidence="2">
    <location>
        <begin position="248"/>
        <end position="266"/>
    </location>
</feature>
<protein>
    <submittedName>
        <fullName evidence="6">Putative membrane protein DUF2207</fullName>
    </submittedName>
</protein>
<keyword evidence="7" id="KW-1185">Reference proteome</keyword>
<feature type="transmembrane region" description="Helical" evidence="2">
    <location>
        <begin position="395"/>
        <end position="415"/>
    </location>
</feature>
<keyword evidence="2" id="KW-0472">Membrane</keyword>
<feature type="region of interest" description="Disordered" evidence="1">
    <location>
        <begin position="611"/>
        <end position="653"/>
    </location>
</feature>
<dbReference type="RefSeq" id="WP_133959295.1">
    <property type="nucleotide sequence ID" value="NZ_SORI01000043.1"/>
</dbReference>
<accession>A0A4R8LYZ8</accession>
<evidence type="ECO:0000256" key="3">
    <source>
        <dbReference type="SAM" id="SignalP"/>
    </source>
</evidence>
<feature type="transmembrane region" description="Helical" evidence="2">
    <location>
        <begin position="488"/>
        <end position="507"/>
    </location>
</feature>
<keyword evidence="2" id="KW-1133">Transmembrane helix</keyword>
<evidence type="ECO:0000259" key="5">
    <source>
        <dbReference type="Pfam" id="PF20990"/>
    </source>
</evidence>
<feature type="transmembrane region" description="Helical" evidence="2">
    <location>
        <begin position="427"/>
        <end position="448"/>
    </location>
</feature>
<keyword evidence="2" id="KW-0812">Transmembrane</keyword>
<evidence type="ECO:0000256" key="1">
    <source>
        <dbReference type="SAM" id="MobiDB-lite"/>
    </source>
</evidence>
<organism evidence="6 7">
    <name type="scientific">Aminivibrio pyruvatiphilus</name>
    <dbReference type="NCBI Taxonomy" id="1005740"/>
    <lineage>
        <taxon>Bacteria</taxon>
        <taxon>Thermotogati</taxon>
        <taxon>Synergistota</taxon>
        <taxon>Synergistia</taxon>
        <taxon>Synergistales</taxon>
        <taxon>Aminobacteriaceae</taxon>
        <taxon>Aminivibrio</taxon>
    </lineage>
</organism>
<feature type="compositionally biased region" description="Low complexity" evidence="1">
    <location>
        <begin position="611"/>
        <end position="630"/>
    </location>
</feature>
<name>A0A4R8LYZ8_9BACT</name>
<dbReference type="Pfam" id="PF09972">
    <property type="entry name" value="DUF2207"/>
    <property type="match status" value="1"/>
</dbReference>
<feature type="compositionally biased region" description="Gly residues" evidence="1">
    <location>
        <begin position="631"/>
        <end position="653"/>
    </location>
</feature>
<dbReference type="InterPro" id="IPR048389">
    <property type="entry name" value="YciQ-like_C"/>
</dbReference>
<sequence>MVAALSGQAARRIVLFLLVCSAVCLSLSPTAASEEEKIHLFDSAADVHADGAVTVRERISVRALGKEIRRGIIRVFPTDYRDQAGGTVRTDFELLSATLGGTKVPAAVERRGGNLEIRLGSADVFLDPGDHHYEIVYRTRGWTGFYDRHDELYWNVTGNDWVFPIEKAVFRISLPGGAPLTVWDAFTGFRGEKGKDFRRTAEGTFETLRRLEPGEGFTVAAGWSKGIVSPPAPGVTERLTMLLTGGKSLVMAFYAVLFCGYYFLMWHRRGRDPDKRPVVPLFVPPEGIEPGFAGYFREMTYGPELLAADILQLAVKGVFRFAGKEDETVILRTEKDLGEPGLSPAEKALAETLAAGAGPDGLKVTAAGGKTFHTAGQQHMKNCFQRSGAYHSGNFGAIFGGLLFFLPMIWTTLYIETPLFTDLLDTILVPVLLFLSAGLIWLAALELSKAASGRRTFSRSYVIGMAFLLLFAGGGVLLTWNSLRLDPVVAGGYVFVSAAVFFFGRILPARTERGARLAEGIEGLAMYLGTAERHRLALLNPPEETPELFEKLLPYALALGTAETWANSFSDILERAKYVPGWKETMPAGDFGRAAFTCRFAEALAQNVRSSAASYSPPSSTGSSGSSSYRGGSGTGGRGSSGGGGGGGGGRGW</sequence>
<dbReference type="Proteomes" id="UP000295066">
    <property type="component" value="Unassembled WGS sequence"/>
</dbReference>
<evidence type="ECO:0000313" key="6">
    <source>
        <dbReference type="EMBL" id="TDY52036.1"/>
    </source>
</evidence>
<gene>
    <name evidence="6" type="ORF">C8D99_1435</name>
</gene>
<comment type="caution">
    <text evidence="6">The sequence shown here is derived from an EMBL/GenBank/DDBJ whole genome shotgun (WGS) entry which is preliminary data.</text>
</comment>
<dbReference type="InterPro" id="IPR018702">
    <property type="entry name" value="DUF2207"/>
</dbReference>
<evidence type="ECO:0000313" key="7">
    <source>
        <dbReference type="Proteomes" id="UP000295066"/>
    </source>
</evidence>
<feature type="transmembrane region" description="Helical" evidence="2">
    <location>
        <begin position="460"/>
        <end position="482"/>
    </location>
</feature>
<proteinExistence type="predicted"/>
<evidence type="ECO:0000256" key="2">
    <source>
        <dbReference type="SAM" id="Phobius"/>
    </source>
</evidence>
<feature type="chain" id="PRO_5020237167" evidence="3">
    <location>
        <begin position="33"/>
        <end position="653"/>
    </location>
</feature>
<feature type="domain" description="DUF2207" evidence="4">
    <location>
        <begin position="38"/>
        <end position="223"/>
    </location>
</feature>
<dbReference type="OrthoDB" id="9767603at2"/>
<dbReference type="EMBL" id="SORI01000043">
    <property type="protein sequence ID" value="TDY52036.1"/>
    <property type="molecule type" value="Genomic_DNA"/>
</dbReference>
<dbReference type="Pfam" id="PF20990">
    <property type="entry name" value="DUF2207_C"/>
    <property type="match status" value="1"/>
</dbReference>
<keyword evidence="3" id="KW-0732">Signal</keyword>
<dbReference type="AlphaFoldDB" id="A0A4R8LYZ8"/>